<dbReference type="SUPFAM" id="SSF110087">
    <property type="entry name" value="DR1885-like metal-binding protein"/>
    <property type="match status" value="1"/>
</dbReference>
<evidence type="ECO:0000313" key="4">
    <source>
        <dbReference type="Proteomes" id="UP000587002"/>
    </source>
</evidence>
<dbReference type="InterPro" id="IPR036182">
    <property type="entry name" value="PCuAC_sf"/>
</dbReference>
<dbReference type="InterPro" id="IPR007410">
    <property type="entry name" value="LpqE-like"/>
</dbReference>
<feature type="chain" id="PRO_5038512832" description="Copper chaperone PCu(A)C" evidence="2">
    <location>
        <begin position="29"/>
        <end position="192"/>
    </location>
</feature>
<evidence type="ECO:0000256" key="2">
    <source>
        <dbReference type="SAM" id="SignalP"/>
    </source>
</evidence>
<feature type="signal peptide" evidence="2">
    <location>
        <begin position="1"/>
        <end position="28"/>
    </location>
</feature>
<gene>
    <name evidence="3" type="ORF">HNR68_000320</name>
</gene>
<dbReference type="Pfam" id="PF04314">
    <property type="entry name" value="PCuAC"/>
    <property type="match status" value="1"/>
</dbReference>
<organism evidence="3 4">
    <name type="scientific">Saccharopolyspora hordei</name>
    <dbReference type="NCBI Taxonomy" id="1838"/>
    <lineage>
        <taxon>Bacteria</taxon>
        <taxon>Bacillati</taxon>
        <taxon>Actinomycetota</taxon>
        <taxon>Actinomycetes</taxon>
        <taxon>Pseudonocardiales</taxon>
        <taxon>Pseudonocardiaceae</taxon>
        <taxon>Saccharopolyspora</taxon>
    </lineage>
</organism>
<name>A0A853ANC1_9PSEU</name>
<evidence type="ECO:0000313" key="3">
    <source>
        <dbReference type="EMBL" id="NYI81690.1"/>
    </source>
</evidence>
<keyword evidence="4" id="KW-1185">Reference proteome</keyword>
<dbReference type="Gene3D" id="2.60.40.1890">
    <property type="entry name" value="PCu(A)C copper chaperone"/>
    <property type="match status" value="1"/>
</dbReference>
<evidence type="ECO:0008006" key="5">
    <source>
        <dbReference type="Google" id="ProtNLM"/>
    </source>
</evidence>
<dbReference type="AlphaFoldDB" id="A0A853ANC1"/>
<comment type="caution">
    <text evidence="3">The sequence shown here is derived from an EMBL/GenBank/DDBJ whole genome shotgun (WGS) entry which is preliminary data.</text>
</comment>
<reference evidence="3 4" key="1">
    <citation type="submission" date="2020-07" db="EMBL/GenBank/DDBJ databases">
        <title>Sequencing the genomes of 1000 actinobacteria strains.</title>
        <authorList>
            <person name="Klenk H.-P."/>
        </authorList>
    </citation>
    <scope>NUCLEOTIDE SEQUENCE [LARGE SCALE GENOMIC DNA]</scope>
    <source>
        <strain evidence="3 4">DSM 44065</strain>
    </source>
</reference>
<dbReference type="EMBL" id="JACCFJ010000001">
    <property type="protein sequence ID" value="NYI81690.1"/>
    <property type="molecule type" value="Genomic_DNA"/>
</dbReference>
<dbReference type="Proteomes" id="UP000587002">
    <property type="component" value="Unassembled WGS sequence"/>
</dbReference>
<evidence type="ECO:0000256" key="1">
    <source>
        <dbReference type="SAM" id="MobiDB-lite"/>
    </source>
</evidence>
<proteinExistence type="predicted"/>
<dbReference type="PROSITE" id="PS51257">
    <property type="entry name" value="PROKAR_LIPOPROTEIN"/>
    <property type="match status" value="1"/>
</dbReference>
<protein>
    <recommendedName>
        <fullName evidence="5">Copper chaperone PCu(A)C</fullName>
    </recommendedName>
</protein>
<dbReference type="RefSeq" id="WP_343049876.1">
    <property type="nucleotide sequence ID" value="NZ_BAABFH010000001.1"/>
</dbReference>
<accession>A0A853ANC1</accession>
<sequence>MSRPQHHKAARLRLISAALGLGAVVALGGCSAGQVTETDTQVAAVNGGAGDVQEIAVRNATFSFPASGTLYPAGSSAPLQAVLTNEGADDKLVEVTSPYTTAPATVSGTTDLPSRTALHATGTNAELKAQAEATGARTVQITLNGFKQDITPGVTIPVTFVFQNAGPVTVQVPIGEDEKPRPELHDSEAGGH</sequence>
<feature type="compositionally biased region" description="Basic and acidic residues" evidence="1">
    <location>
        <begin position="176"/>
        <end position="192"/>
    </location>
</feature>
<feature type="region of interest" description="Disordered" evidence="1">
    <location>
        <begin position="173"/>
        <end position="192"/>
    </location>
</feature>
<keyword evidence="2" id="KW-0732">Signal</keyword>